<organism evidence="5 6">
    <name type="scientific">Planococcus kocurii</name>
    <dbReference type="NCBI Taxonomy" id="1374"/>
    <lineage>
        <taxon>Bacteria</taxon>
        <taxon>Bacillati</taxon>
        <taxon>Bacillota</taxon>
        <taxon>Bacilli</taxon>
        <taxon>Bacillales</taxon>
        <taxon>Caryophanaceae</taxon>
        <taxon>Planococcus</taxon>
    </lineage>
</organism>
<dbReference type="Proteomes" id="UP000065533">
    <property type="component" value="Plasmid unnamed"/>
</dbReference>
<sequence>MDQCITDIPRVRRGDVPLPQEEAIQRIASVTKAFSDPIRLKMVYLLSKQSDLCTCEFEELLDLSQSKVSYHLKILLDAGVIDREIHGSWSHYSLRNPKILEQVHALSQ</sequence>
<dbReference type="SUPFAM" id="SSF46785">
    <property type="entry name" value="Winged helix' DNA-binding domain"/>
    <property type="match status" value="1"/>
</dbReference>
<keyword evidence="1" id="KW-0805">Transcription regulation</keyword>
<gene>
    <name evidence="5" type="ORF">AUO94_00045</name>
</gene>
<evidence type="ECO:0000259" key="4">
    <source>
        <dbReference type="PROSITE" id="PS50987"/>
    </source>
</evidence>
<dbReference type="PANTHER" id="PTHR43132:SF2">
    <property type="entry name" value="ARSENICAL RESISTANCE OPERON REPRESSOR ARSR-RELATED"/>
    <property type="match status" value="1"/>
</dbReference>
<dbReference type="EMBL" id="CP013660">
    <property type="protein sequence ID" value="ALS77137.1"/>
    <property type="molecule type" value="Genomic_DNA"/>
</dbReference>
<dbReference type="InterPro" id="IPR011991">
    <property type="entry name" value="ArsR-like_HTH"/>
</dbReference>
<dbReference type="RefSeq" id="WP_051627660.1">
    <property type="nucleotide sequence ID" value="NZ_CP013660.2"/>
</dbReference>
<keyword evidence="6" id="KW-1185">Reference proteome</keyword>
<keyword evidence="3" id="KW-0804">Transcription</keyword>
<protein>
    <recommendedName>
        <fullName evidence="4">HTH arsR-type domain-containing protein</fullName>
    </recommendedName>
</protein>
<keyword evidence="2" id="KW-0238">DNA-binding</keyword>
<dbReference type="Pfam" id="PF01022">
    <property type="entry name" value="HTH_5"/>
    <property type="match status" value="1"/>
</dbReference>
<geneLocation type="plasmid" evidence="5 6">
    <name>unnamed</name>
</geneLocation>
<dbReference type="PRINTS" id="PR00778">
    <property type="entry name" value="HTHARSR"/>
</dbReference>
<dbReference type="CDD" id="cd00090">
    <property type="entry name" value="HTH_ARSR"/>
    <property type="match status" value="1"/>
</dbReference>
<dbReference type="NCBIfam" id="NF033788">
    <property type="entry name" value="HTH_metalloreg"/>
    <property type="match status" value="1"/>
</dbReference>
<evidence type="ECO:0000256" key="1">
    <source>
        <dbReference type="ARBA" id="ARBA00023015"/>
    </source>
</evidence>
<evidence type="ECO:0000313" key="5">
    <source>
        <dbReference type="EMBL" id="ALS77137.1"/>
    </source>
</evidence>
<dbReference type="SMART" id="SM00418">
    <property type="entry name" value="HTH_ARSR"/>
    <property type="match status" value="1"/>
</dbReference>
<accession>A0ABM5WSF0</accession>
<evidence type="ECO:0000256" key="2">
    <source>
        <dbReference type="ARBA" id="ARBA00023125"/>
    </source>
</evidence>
<dbReference type="InterPro" id="IPR036388">
    <property type="entry name" value="WH-like_DNA-bd_sf"/>
</dbReference>
<evidence type="ECO:0000313" key="6">
    <source>
        <dbReference type="Proteomes" id="UP000065533"/>
    </source>
</evidence>
<dbReference type="InterPro" id="IPR051011">
    <property type="entry name" value="Metal_resp_trans_reg"/>
</dbReference>
<dbReference type="InterPro" id="IPR001845">
    <property type="entry name" value="HTH_ArsR_DNA-bd_dom"/>
</dbReference>
<dbReference type="InterPro" id="IPR036390">
    <property type="entry name" value="WH_DNA-bd_sf"/>
</dbReference>
<proteinExistence type="predicted"/>
<reference evidence="5" key="1">
    <citation type="submission" date="2016-01" db="EMBL/GenBank/DDBJ databases">
        <title>Complete genome of Planococcus kocurri type strain.</title>
        <authorList>
            <person name="See-Too W.S."/>
        </authorList>
    </citation>
    <scope>NUCLEOTIDE SEQUENCE [LARGE SCALE GENOMIC DNA]</scope>
    <source>
        <strain evidence="5">ATCC 43650</strain>
        <plasmid evidence="5">unnamed</plasmid>
    </source>
</reference>
<dbReference type="PROSITE" id="PS50987">
    <property type="entry name" value="HTH_ARSR_2"/>
    <property type="match status" value="1"/>
</dbReference>
<dbReference type="Gene3D" id="1.10.10.10">
    <property type="entry name" value="Winged helix-like DNA-binding domain superfamily/Winged helix DNA-binding domain"/>
    <property type="match status" value="1"/>
</dbReference>
<dbReference type="PANTHER" id="PTHR43132">
    <property type="entry name" value="ARSENICAL RESISTANCE OPERON REPRESSOR ARSR-RELATED"/>
    <property type="match status" value="1"/>
</dbReference>
<name>A0ABM5WSF0_9BACL</name>
<feature type="domain" description="HTH arsR-type" evidence="4">
    <location>
        <begin position="19"/>
        <end position="108"/>
    </location>
</feature>
<keyword evidence="5" id="KW-0614">Plasmid</keyword>
<evidence type="ECO:0000256" key="3">
    <source>
        <dbReference type="ARBA" id="ARBA00023163"/>
    </source>
</evidence>